<comment type="catalytic activity">
    <reaction evidence="7 8">
        <text>sulfate + ATP + H(+) = adenosine 5'-phosphosulfate + diphosphate</text>
        <dbReference type="Rhea" id="RHEA:18133"/>
        <dbReference type="ChEBI" id="CHEBI:15378"/>
        <dbReference type="ChEBI" id="CHEBI:16189"/>
        <dbReference type="ChEBI" id="CHEBI:30616"/>
        <dbReference type="ChEBI" id="CHEBI:33019"/>
        <dbReference type="ChEBI" id="CHEBI:58243"/>
        <dbReference type="EC" id="2.7.7.4"/>
    </reaction>
</comment>
<dbReference type="Gene3D" id="3.10.400.10">
    <property type="entry name" value="Sulfate adenylyltransferase"/>
    <property type="match status" value="1"/>
</dbReference>
<dbReference type="Proteomes" id="UP000192660">
    <property type="component" value="Unassembled WGS sequence"/>
</dbReference>
<keyword evidence="5 8" id="KW-0067">ATP-binding</keyword>
<evidence type="ECO:0000256" key="2">
    <source>
        <dbReference type="ARBA" id="ARBA00022679"/>
    </source>
</evidence>
<dbReference type="GO" id="GO:0070814">
    <property type="term" value="P:hydrogen sulfide biosynthetic process"/>
    <property type="evidence" value="ECO:0007669"/>
    <property type="project" value="UniProtKB-UniRule"/>
</dbReference>
<keyword evidence="12" id="KW-1185">Reference proteome</keyword>
<keyword evidence="2 8" id="KW-0808">Transferase</keyword>
<evidence type="ECO:0000256" key="8">
    <source>
        <dbReference type="HAMAP-Rule" id="MF_00066"/>
    </source>
</evidence>
<dbReference type="GO" id="GO:0004781">
    <property type="term" value="F:sulfate adenylyltransferase (ATP) activity"/>
    <property type="evidence" value="ECO:0007669"/>
    <property type="project" value="UniProtKB-UniRule"/>
</dbReference>
<dbReference type="InterPro" id="IPR020792">
    <property type="entry name" value="SO4_adenylyltransferase_pro"/>
</dbReference>
<dbReference type="InterPro" id="IPR015947">
    <property type="entry name" value="PUA-like_sf"/>
</dbReference>
<sequence>MTREKGGHSLPWAEDSMKHYDSSPFSSLMPVILDDRTIADLYQIATGAYAPLTGFLEEADYLLVCSDMHLTSGAPWPIPITLAVDEDVARHLHLDQEIVLIDSHHLIRGRMTVTSIYRPNLRREAKWVYHTTDISHPGVRYLLSRKPVYIGGPVSVDHIPELAYASLIWRPSDVRRAISERGFKRVVGFQTRNPIHRAHEYIQKTALETLDGLLIHPLVGPTKDDDIPPAVRIKTYQRVIDKWYRKDRVLLAAYTGAMRYAGPKEAVLHAIVRRNYGCTHFIVGRDHGGVGQFYGPYDAHHIFDQFRPGELGIIPLLFDDAFYCRQCQGMTSAKVCPHDESYWVRLSGSEVRRRLKEGEPIPEEFMRKDVSEILYHYYHFKRQGL</sequence>
<dbReference type="HAMAP" id="MF_00066">
    <property type="entry name" value="Sulf_adenylyltr"/>
    <property type="match status" value="1"/>
</dbReference>
<dbReference type="PANTHER" id="PTHR43509:SF1">
    <property type="entry name" value="SULFATE ADENYLYLTRANSFERASE"/>
    <property type="match status" value="1"/>
</dbReference>
<keyword evidence="3 8" id="KW-0548">Nucleotidyltransferase</keyword>
<dbReference type="Gene3D" id="3.40.50.620">
    <property type="entry name" value="HUPs"/>
    <property type="match status" value="1"/>
</dbReference>
<evidence type="ECO:0000256" key="7">
    <source>
        <dbReference type="ARBA" id="ARBA00049370"/>
    </source>
</evidence>
<evidence type="ECO:0000256" key="3">
    <source>
        <dbReference type="ARBA" id="ARBA00022695"/>
    </source>
</evidence>
<dbReference type="EMBL" id="FWWY01000001">
    <property type="protein sequence ID" value="SMC04046.1"/>
    <property type="molecule type" value="Genomic_DNA"/>
</dbReference>
<dbReference type="Pfam" id="PF01747">
    <property type="entry name" value="ATP-sulfurylase"/>
    <property type="match status" value="1"/>
</dbReference>
<dbReference type="RefSeq" id="WP_084661165.1">
    <property type="nucleotide sequence ID" value="NZ_FWWY01000001.1"/>
</dbReference>
<evidence type="ECO:0000313" key="12">
    <source>
        <dbReference type="Proteomes" id="UP000192660"/>
    </source>
</evidence>
<evidence type="ECO:0000256" key="6">
    <source>
        <dbReference type="ARBA" id="ARBA00037980"/>
    </source>
</evidence>
<evidence type="ECO:0000256" key="5">
    <source>
        <dbReference type="ARBA" id="ARBA00022840"/>
    </source>
</evidence>
<name>A0A1W1WCN0_SULTA</name>
<evidence type="ECO:0000256" key="4">
    <source>
        <dbReference type="ARBA" id="ARBA00022741"/>
    </source>
</evidence>
<proteinExistence type="inferred from homology"/>
<evidence type="ECO:0000313" key="11">
    <source>
        <dbReference type="EMBL" id="SMC04046.1"/>
    </source>
</evidence>
<feature type="domain" description="ATP-sulfurylase PUA-like" evidence="10">
    <location>
        <begin position="26"/>
        <end position="156"/>
    </location>
</feature>
<dbReference type="AlphaFoldDB" id="A0A1W1WCN0"/>
<dbReference type="PANTHER" id="PTHR43509">
    <property type="match status" value="1"/>
</dbReference>
<dbReference type="SUPFAM" id="SSF88697">
    <property type="entry name" value="PUA domain-like"/>
    <property type="match status" value="1"/>
</dbReference>
<dbReference type="NCBIfam" id="NF003166">
    <property type="entry name" value="PRK04149.1"/>
    <property type="match status" value="1"/>
</dbReference>
<dbReference type="CDD" id="cd00517">
    <property type="entry name" value="ATPS"/>
    <property type="match status" value="1"/>
</dbReference>
<protein>
    <recommendedName>
        <fullName evidence="8">Sulfate adenylyltransferase</fullName>
        <ecNumber evidence="8">2.7.7.4</ecNumber>
    </recommendedName>
    <alternativeName>
        <fullName evidence="8">ATP-sulfurylase</fullName>
    </alternativeName>
    <alternativeName>
        <fullName evidence="8">Sulfate adenylate transferase</fullName>
        <shortName evidence="8">SAT</shortName>
    </alternativeName>
</protein>
<dbReference type="GO" id="GO:0000103">
    <property type="term" value="P:sulfate assimilation"/>
    <property type="evidence" value="ECO:0007669"/>
    <property type="project" value="UniProtKB-UniRule"/>
</dbReference>
<dbReference type="NCBIfam" id="TIGR00339">
    <property type="entry name" value="sopT"/>
    <property type="match status" value="1"/>
</dbReference>
<dbReference type="InterPro" id="IPR002650">
    <property type="entry name" value="Sulphate_adenylyltransferase"/>
</dbReference>
<keyword evidence="4 8" id="KW-0547">Nucleotide-binding</keyword>
<organism evidence="11 12">
    <name type="scientific">Sulfobacillus thermosulfidooxidans (strain DSM 9293 / VKM B-1269 / AT-1)</name>
    <dbReference type="NCBI Taxonomy" id="929705"/>
    <lineage>
        <taxon>Bacteria</taxon>
        <taxon>Bacillati</taxon>
        <taxon>Bacillota</taxon>
        <taxon>Clostridia</taxon>
        <taxon>Eubacteriales</taxon>
        <taxon>Clostridiales Family XVII. Incertae Sedis</taxon>
        <taxon>Sulfobacillus</taxon>
    </lineage>
</organism>
<evidence type="ECO:0000259" key="10">
    <source>
        <dbReference type="Pfam" id="PF14306"/>
    </source>
</evidence>
<dbReference type="GO" id="GO:0005524">
    <property type="term" value="F:ATP binding"/>
    <property type="evidence" value="ECO:0007669"/>
    <property type="project" value="UniProtKB-KW"/>
</dbReference>
<comment type="similarity">
    <text evidence="6 8">Belongs to the sulfate adenylyltransferase family.</text>
</comment>
<accession>A0A1W1WCN0</accession>
<dbReference type="Pfam" id="PF14306">
    <property type="entry name" value="PUA_2"/>
    <property type="match status" value="1"/>
</dbReference>
<feature type="domain" description="Sulphate adenylyltransferase catalytic" evidence="9">
    <location>
        <begin position="169"/>
        <end position="376"/>
    </location>
</feature>
<reference evidence="12" key="1">
    <citation type="submission" date="2017-04" db="EMBL/GenBank/DDBJ databases">
        <authorList>
            <person name="Varghese N."/>
            <person name="Submissions S."/>
        </authorList>
    </citation>
    <scope>NUCLEOTIDE SEQUENCE [LARGE SCALE GENOMIC DNA]</scope>
    <source>
        <strain evidence="12">DSM 9293</strain>
    </source>
</reference>
<dbReference type="InterPro" id="IPR024951">
    <property type="entry name" value="Sulfurylase_cat_dom"/>
</dbReference>
<dbReference type="SUPFAM" id="SSF52374">
    <property type="entry name" value="Nucleotidylyl transferase"/>
    <property type="match status" value="1"/>
</dbReference>
<gene>
    <name evidence="8" type="primary">sat</name>
    <name evidence="11" type="ORF">SAMN00768000_1433</name>
</gene>
<comment type="pathway">
    <text evidence="1 8">Sulfur metabolism; hydrogen sulfide biosynthesis; sulfite from sulfate: step 1/3.</text>
</comment>
<dbReference type="EC" id="2.7.7.4" evidence="8"/>
<dbReference type="OrthoDB" id="9804504at2"/>
<evidence type="ECO:0000259" key="9">
    <source>
        <dbReference type="Pfam" id="PF01747"/>
    </source>
</evidence>
<dbReference type="InterPro" id="IPR014729">
    <property type="entry name" value="Rossmann-like_a/b/a_fold"/>
</dbReference>
<evidence type="ECO:0000256" key="1">
    <source>
        <dbReference type="ARBA" id="ARBA00005048"/>
    </source>
</evidence>
<dbReference type="InterPro" id="IPR025980">
    <property type="entry name" value="ATP-Sase_PUA-like_dom"/>
</dbReference>
<dbReference type="UniPathway" id="UPA00140">
    <property type="reaction ID" value="UER00204"/>
</dbReference>